<proteinExistence type="predicted"/>
<feature type="compositionally biased region" description="Acidic residues" evidence="1">
    <location>
        <begin position="65"/>
        <end position="77"/>
    </location>
</feature>
<evidence type="ECO:0000256" key="1">
    <source>
        <dbReference type="SAM" id="MobiDB-lite"/>
    </source>
</evidence>
<accession>A0ABD2Z9U9</accession>
<name>A0ABD2Z9U9_9GENT</name>
<keyword evidence="3" id="KW-1185">Reference proteome</keyword>
<comment type="caution">
    <text evidence="2">The sequence shown here is derived from an EMBL/GenBank/DDBJ whole genome shotgun (WGS) entry which is preliminary data.</text>
</comment>
<feature type="region of interest" description="Disordered" evidence="1">
    <location>
        <begin position="1"/>
        <end position="39"/>
    </location>
</feature>
<dbReference type="Proteomes" id="UP001630127">
    <property type="component" value="Unassembled WGS sequence"/>
</dbReference>
<evidence type="ECO:0000313" key="2">
    <source>
        <dbReference type="EMBL" id="KAL3515869.1"/>
    </source>
</evidence>
<feature type="region of interest" description="Disordered" evidence="1">
    <location>
        <begin position="51"/>
        <end position="137"/>
    </location>
</feature>
<gene>
    <name evidence="2" type="ORF">ACH5RR_022771</name>
</gene>
<protein>
    <submittedName>
        <fullName evidence="2">Uncharacterized protein</fullName>
    </submittedName>
</protein>
<organism evidence="2 3">
    <name type="scientific">Cinchona calisaya</name>
    <dbReference type="NCBI Taxonomy" id="153742"/>
    <lineage>
        <taxon>Eukaryota</taxon>
        <taxon>Viridiplantae</taxon>
        <taxon>Streptophyta</taxon>
        <taxon>Embryophyta</taxon>
        <taxon>Tracheophyta</taxon>
        <taxon>Spermatophyta</taxon>
        <taxon>Magnoliopsida</taxon>
        <taxon>eudicotyledons</taxon>
        <taxon>Gunneridae</taxon>
        <taxon>Pentapetalae</taxon>
        <taxon>asterids</taxon>
        <taxon>lamiids</taxon>
        <taxon>Gentianales</taxon>
        <taxon>Rubiaceae</taxon>
        <taxon>Cinchonoideae</taxon>
        <taxon>Cinchoneae</taxon>
        <taxon>Cinchona</taxon>
    </lineage>
</organism>
<reference evidence="2 3" key="1">
    <citation type="submission" date="2024-11" db="EMBL/GenBank/DDBJ databases">
        <title>A near-complete genome assembly of Cinchona calisaya.</title>
        <authorList>
            <person name="Lian D.C."/>
            <person name="Zhao X.W."/>
            <person name="Wei L."/>
        </authorList>
    </citation>
    <scope>NUCLEOTIDE SEQUENCE [LARGE SCALE GENOMIC DNA]</scope>
    <source>
        <tissue evidence="2">Nenye</tissue>
    </source>
</reference>
<evidence type="ECO:0000313" key="3">
    <source>
        <dbReference type="Proteomes" id="UP001630127"/>
    </source>
</evidence>
<dbReference type="AlphaFoldDB" id="A0ABD2Z9U9"/>
<dbReference type="EMBL" id="JBJUIK010000010">
    <property type="protein sequence ID" value="KAL3515869.1"/>
    <property type="molecule type" value="Genomic_DNA"/>
</dbReference>
<feature type="region of interest" description="Disordered" evidence="1">
    <location>
        <begin position="162"/>
        <end position="190"/>
    </location>
</feature>
<sequence>MQKEKQVQEDEESSFGESRHDSEYEFNDEDDILTSIEEGRADWHDIASKFMPTSELDGIGRGVEDSEIEGELTDSDELNNNSSGHEENETKPPKFPRFKASTDMHDPQFKLQMGGHNCRRCSNRTSNEQADGEIVRDGQIENVHQVESELNGTFTNMNTAENMHQQQLEVNRNRGSKATKGPKISGPGAQ</sequence>